<evidence type="ECO:0000256" key="5">
    <source>
        <dbReference type="ARBA" id="ARBA00023136"/>
    </source>
</evidence>
<dbReference type="PANTHER" id="PTHR45799">
    <property type="entry name" value="RETICULON-LIKE PROTEIN"/>
    <property type="match status" value="1"/>
</dbReference>
<evidence type="ECO:0000256" key="1">
    <source>
        <dbReference type="ARBA" id="ARBA00004477"/>
    </source>
</evidence>
<reference evidence="8 9" key="1">
    <citation type="submission" date="2023-09" db="EMBL/GenBank/DDBJ databases">
        <title>Genomes of two closely related lineages of the louse Polyplax serrata with different host specificities.</title>
        <authorList>
            <person name="Martinu J."/>
            <person name="Tarabai H."/>
            <person name="Stefka J."/>
            <person name="Hypsa V."/>
        </authorList>
    </citation>
    <scope>NUCLEOTIDE SEQUENCE [LARGE SCALE GENOMIC DNA]</scope>
    <source>
        <strain evidence="8">98ZLc_SE</strain>
    </source>
</reference>
<evidence type="ECO:0000256" key="4">
    <source>
        <dbReference type="ARBA" id="ARBA00022989"/>
    </source>
</evidence>
<proteinExistence type="predicted"/>
<feature type="transmembrane region" description="Helical" evidence="6">
    <location>
        <begin position="23"/>
        <end position="52"/>
    </location>
</feature>
<comment type="caution">
    <text evidence="8">The sequence shown here is derived from an EMBL/GenBank/DDBJ whole genome shotgun (WGS) entry which is preliminary data.</text>
</comment>
<dbReference type="PROSITE" id="PS50845">
    <property type="entry name" value="RETICULON"/>
    <property type="match status" value="1"/>
</dbReference>
<feature type="transmembrane region" description="Helical" evidence="6">
    <location>
        <begin position="147"/>
        <end position="173"/>
    </location>
</feature>
<comment type="subcellular location">
    <subcellularLocation>
        <location evidence="1 6">Endoplasmic reticulum membrane</location>
        <topology evidence="1 6">Multi-pass membrane protein</topology>
    </subcellularLocation>
</comment>
<keyword evidence="4 6" id="KW-1133">Transmembrane helix</keyword>
<organism evidence="8 9">
    <name type="scientific">Polyplax serrata</name>
    <name type="common">Common mouse louse</name>
    <dbReference type="NCBI Taxonomy" id="468196"/>
    <lineage>
        <taxon>Eukaryota</taxon>
        <taxon>Metazoa</taxon>
        <taxon>Ecdysozoa</taxon>
        <taxon>Arthropoda</taxon>
        <taxon>Hexapoda</taxon>
        <taxon>Insecta</taxon>
        <taxon>Pterygota</taxon>
        <taxon>Neoptera</taxon>
        <taxon>Paraneoptera</taxon>
        <taxon>Psocodea</taxon>
        <taxon>Troctomorpha</taxon>
        <taxon>Phthiraptera</taxon>
        <taxon>Anoplura</taxon>
        <taxon>Polyplacidae</taxon>
        <taxon>Polyplax</taxon>
    </lineage>
</organism>
<evidence type="ECO:0000313" key="9">
    <source>
        <dbReference type="Proteomes" id="UP001359485"/>
    </source>
</evidence>
<dbReference type="Gene3D" id="1.20.5.2480">
    <property type="match status" value="2"/>
</dbReference>
<gene>
    <name evidence="8" type="ORF">RUM44_012351</name>
</gene>
<evidence type="ECO:0000256" key="3">
    <source>
        <dbReference type="ARBA" id="ARBA00022824"/>
    </source>
</evidence>
<keyword evidence="5 6" id="KW-0472">Membrane</keyword>
<dbReference type="Proteomes" id="UP001359485">
    <property type="component" value="Unassembled WGS sequence"/>
</dbReference>
<evidence type="ECO:0000259" key="7">
    <source>
        <dbReference type="PROSITE" id="PS50845"/>
    </source>
</evidence>
<dbReference type="InterPro" id="IPR003388">
    <property type="entry name" value="Reticulon"/>
</dbReference>
<dbReference type="EMBL" id="JAWJWF010000001">
    <property type="protein sequence ID" value="KAK6640654.1"/>
    <property type="molecule type" value="Genomic_DNA"/>
</dbReference>
<protein>
    <recommendedName>
        <fullName evidence="6">Reticulon-like protein</fullName>
    </recommendedName>
</protein>
<keyword evidence="3 6" id="KW-0256">Endoplasmic reticulum</keyword>
<dbReference type="Pfam" id="PF02453">
    <property type="entry name" value="Reticulon"/>
    <property type="match status" value="1"/>
</dbReference>
<evidence type="ECO:0000256" key="6">
    <source>
        <dbReference type="RuleBase" id="RU363132"/>
    </source>
</evidence>
<name>A0ABR1BCY8_POLSC</name>
<sequence length="222" mass="24594">MQLPDRGPVESLVYWRDPKKSGVVFGSVMVILLSLTTFSLISVVAYTSLAILGGALGFRIYKNVLQAVQKTAEGHPFKTYLLPVLNHRAVSAVFMSIKEFLEFDLTLSPERAREICDVVVSHLNSAVAKCRSLFLVEDIVDSVKFGFCLWCLTYVGSWFNGLSLLIISFVGLFTLPKVYENNKAVIDANLDVVRSKINEVTDKIRAVSPIGKKADDAKDKSE</sequence>
<dbReference type="InterPro" id="IPR046964">
    <property type="entry name" value="RTN1-4"/>
</dbReference>
<accession>A0ABR1BCY8</accession>
<evidence type="ECO:0000256" key="2">
    <source>
        <dbReference type="ARBA" id="ARBA00022692"/>
    </source>
</evidence>
<keyword evidence="9" id="KW-1185">Reference proteome</keyword>
<evidence type="ECO:0000313" key="8">
    <source>
        <dbReference type="EMBL" id="KAK6640654.1"/>
    </source>
</evidence>
<keyword evidence="2 6" id="KW-0812">Transmembrane</keyword>
<dbReference type="PANTHER" id="PTHR45799:SF2">
    <property type="entry name" value="RETICULON-LIKE PROTEIN"/>
    <property type="match status" value="1"/>
</dbReference>
<feature type="domain" description="Reticulon" evidence="7">
    <location>
        <begin position="9"/>
        <end position="222"/>
    </location>
</feature>